<dbReference type="GO" id="GO:0015074">
    <property type="term" value="P:DNA integration"/>
    <property type="evidence" value="ECO:0007669"/>
    <property type="project" value="InterPro"/>
</dbReference>
<dbReference type="InterPro" id="IPR011010">
    <property type="entry name" value="DNA_brk_join_enz"/>
</dbReference>
<dbReference type="InterPro" id="IPR010998">
    <property type="entry name" value="Integrase_recombinase_N"/>
</dbReference>
<keyword evidence="2" id="KW-0233">DNA recombination</keyword>
<dbReference type="Proteomes" id="UP000189475">
    <property type="component" value="Unassembled WGS sequence"/>
</dbReference>
<dbReference type="STRING" id="1918946.VPAL9027_01842"/>
<evidence type="ECO:0000313" key="5">
    <source>
        <dbReference type="Proteomes" id="UP000189475"/>
    </source>
</evidence>
<organism evidence="4 5">
    <name type="scientific">Vibrio palustris</name>
    <dbReference type="NCBI Taxonomy" id="1918946"/>
    <lineage>
        <taxon>Bacteria</taxon>
        <taxon>Pseudomonadati</taxon>
        <taxon>Pseudomonadota</taxon>
        <taxon>Gammaproteobacteria</taxon>
        <taxon>Vibrionales</taxon>
        <taxon>Vibrionaceae</taxon>
        <taxon>Vibrio</taxon>
    </lineage>
</organism>
<dbReference type="SUPFAM" id="SSF56349">
    <property type="entry name" value="DNA breaking-rejoining enzymes"/>
    <property type="match status" value="1"/>
</dbReference>
<name>A0A1R4B4N5_9VIBR</name>
<dbReference type="Gene3D" id="1.10.443.10">
    <property type="entry name" value="Intergrase catalytic core"/>
    <property type="match status" value="1"/>
</dbReference>
<protein>
    <recommendedName>
        <fullName evidence="3">Tyr recombinase domain-containing protein</fullName>
    </recommendedName>
</protein>
<dbReference type="EMBL" id="FUFT01000005">
    <property type="protein sequence ID" value="SJL83863.1"/>
    <property type="molecule type" value="Genomic_DNA"/>
</dbReference>
<evidence type="ECO:0000256" key="1">
    <source>
        <dbReference type="ARBA" id="ARBA00023125"/>
    </source>
</evidence>
<keyword evidence="1" id="KW-0238">DNA-binding</keyword>
<dbReference type="SUPFAM" id="SSF47823">
    <property type="entry name" value="lambda integrase-like, N-terminal domain"/>
    <property type="match status" value="1"/>
</dbReference>
<proteinExistence type="predicted"/>
<reference evidence="4 5" key="1">
    <citation type="submission" date="2017-02" db="EMBL/GenBank/DDBJ databases">
        <authorList>
            <person name="Peterson S.W."/>
        </authorList>
    </citation>
    <scope>NUCLEOTIDE SEQUENCE [LARGE SCALE GENOMIC DNA]</scope>
    <source>
        <strain evidence="4 5">CECT 9027</strain>
    </source>
</reference>
<dbReference type="GO" id="GO:0006310">
    <property type="term" value="P:DNA recombination"/>
    <property type="evidence" value="ECO:0007669"/>
    <property type="project" value="UniProtKB-KW"/>
</dbReference>
<dbReference type="AlphaFoldDB" id="A0A1R4B4N5"/>
<dbReference type="Pfam" id="PF00589">
    <property type="entry name" value="Phage_integrase"/>
    <property type="match status" value="1"/>
</dbReference>
<keyword evidence="5" id="KW-1185">Reference proteome</keyword>
<evidence type="ECO:0000256" key="2">
    <source>
        <dbReference type="ARBA" id="ARBA00023172"/>
    </source>
</evidence>
<evidence type="ECO:0000313" key="4">
    <source>
        <dbReference type="EMBL" id="SJL83863.1"/>
    </source>
</evidence>
<dbReference type="InterPro" id="IPR013762">
    <property type="entry name" value="Integrase-like_cat_sf"/>
</dbReference>
<evidence type="ECO:0000259" key="3">
    <source>
        <dbReference type="PROSITE" id="PS51898"/>
    </source>
</evidence>
<accession>A0A1R4B4N5</accession>
<dbReference type="GO" id="GO:0003677">
    <property type="term" value="F:DNA binding"/>
    <property type="evidence" value="ECO:0007669"/>
    <property type="project" value="UniProtKB-KW"/>
</dbReference>
<sequence length="323" mass="36962">MVFSLKKNCSEFTDSTLQRQYRTILLNELTVEGFQDITHNGYAKRSCVAMVKDWNLFREFCQFKQVSPLPASTTAIRLFLEKEARERKFSTLRRYAITISNIHKLAGYSDPTRTQPIRQLLMQLRLDKYGDGKQAETFTAGHLSQLHEGLINSDVAKDIRDLAIYHVMFECALKRGELKQLLLEQCVYQDDIVMIELGETSYKLSDEGKEALMRWLNLVGVETGPVFRGINRHGHIASAPLDDSSIYRVLRHAGERLGQPGLKFSGQSTRIGAVKELSKQGYKAREIQSFGRWLSAAMPYQYLGDTNTAEREKLKFLAIKPWD</sequence>
<feature type="domain" description="Tyr recombinase" evidence="3">
    <location>
        <begin position="133"/>
        <end position="315"/>
    </location>
</feature>
<dbReference type="Gene3D" id="1.10.150.130">
    <property type="match status" value="1"/>
</dbReference>
<gene>
    <name evidence="4" type="ORF">VPAL9027_01842</name>
</gene>
<dbReference type="InterPro" id="IPR002104">
    <property type="entry name" value="Integrase_catalytic"/>
</dbReference>
<dbReference type="PROSITE" id="PS51898">
    <property type="entry name" value="TYR_RECOMBINASE"/>
    <property type="match status" value="1"/>
</dbReference>